<proteinExistence type="inferred from homology"/>
<protein>
    <submittedName>
        <fullName evidence="5">Methyl-accepting chemotaxis protein</fullName>
    </submittedName>
</protein>
<evidence type="ECO:0000256" key="3">
    <source>
        <dbReference type="SAM" id="Phobius"/>
    </source>
</evidence>
<dbReference type="InterPro" id="IPR004089">
    <property type="entry name" value="MCPsignal_dom"/>
</dbReference>
<feature type="transmembrane region" description="Helical" evidence="3">
    <location>
        <begin position="215"/>
        <end position="235"/>
    </location>
</feature>
<dbReference type="PRINTS" id="PR00260">
    <property type="entry name" value="CHEMTRNSDUCR"/>
</dbReference>
<sequence length="590" mass="65971">MKKLSPESKGKRFLGTVRNLFFRSKITHRMIVLLLILTIVNGVAGVIILSQNSNVKNEVANTQRFNEIEAKYNDVSTLMNASVLLYVDVLENYTKTRKEKLDNDLAKIPDMITALEATLIELDKETESVEYRDSFGSLAARMKIAYDTLMKEHNQYELIMSESNKQLMRARTLGIYFEKLSKIDEDAQARFEKAAEPRFASLTEGVKSSNRAATFNFILLTLLPVLSLIGLILQIRKNLSGIMKHIAAFTNNDFTYDRQLKAYDEFGMIDEMLREMGKNLRRTITSTVTVSQQVLETSDQMQTLLSNNQKAADTAQQAVAASKQGMMIQSESNMSISSVTEEVSASSEQITASCQSINSDMQNMRDASQMGTEKMHEVVQLVNDTTQEFKTLSEVMRVMTERYGNVVHFLESINGITTQTNLLSLNASIEAARAGEYGSGFAVVAGEIRKLSGQTSELSKKIAVDLNQIHSDMKKSEVSLNSFEQLMMKTKQISESSNSTFIELEHQSGILADQMNEITQAMSEISTGMISIVTSVEQMADTSLEVREGMDTVTQLSEKQNNISNDLIEMADTLKSTSHDLREQLSAFKI</sequence>
<evidence type="ECO:0000313" key="6">
    <source>
        <dbReference type="Proteomes" id="UP001178662"/>
    </source>
</evidence>
<dbReference type="GO" id="GO:0016020">
    <property type="term" value="C:membrane"/>
    <property type="evidence" value="ECO:0007669"/>
    <property type="project" value="InterPro"/>
</dbReference>
<evidence type="ECO:0000256" key="2">
    <source>
        <dbReference type="ARBA" id="ARBA00029447"/>
    </source>
</evidence>
<organism evidence="5 6">
    <name type="scientific">Candidatus Cohnella colombiensis</name>
    <dbReference type="NCBI Taxonomy" id="3121368"/>
    <lineage>
        <taxon>Bacteria</taxon>
        <taxon>Bacillati</taxon>
        <taxon>Bacillota</taxon>
        <taxon>Bacilli</taxon>
        <taxon>Bacillales</taxon>
        <taxon>Paenibacillaceae</taxon>
        <taxon>Cohnella</taxon>
    </lineage>
</organism>
<dbReference type="Gene3D" id="1.10.287.950">
    <property type="entry name" value="Methyl-accepting chemotaxis protein"/>
    <property type="match status" value="1"/>
</dbReference>
<evidence type="ECO:0000259" key="4">
    <source>
        <dbReference type="SMART" id="SM00283"/>
    </source>
</evidence>
<keyword evidence="3" id="KW-1133">Transmembrane helix</keyword>
<keyword evidence="3" id="KW-0812">Transmembrane</keyword>
<dbReference type="PANTHER" id="PTHR32089:SF112">
    <property type="entry name" value="LYSOZYME-LIKE PROTEIN-RELATED"/>
    <property type="match status" value="1"/>
</dbReference>
<accession>A0AA95F1V9</accession>
<comment type="similarity">
    <text evidence="2">Belongs to the methyl-accepting chemotaxis (MCP) protein family.</text>
</comment>
<gene>
    <name evidence="5" type="ORF">P0Y55_11390</name>
</gene>
<dbReference type="InterPro" id="IPR004090">
    <property type="entry name" value="Chemotax_Me-accpt_rcpt"/>
</dbReference>
<dbReference type="EMBL" id="CP119317">
    <property type="protein sequence ID" value="WEK53195.1"/>
    <property type="molecule type" value="Genomic_DNA"/>
</dbReference>
<dbReference type="SUPFAM" id="SSF58104">
    <property type="entry name" value="Methyl-accepting chemotaxis protein (MCP) signaling domain"/>
    <property type="match status" value="1"/>
</dbReference>
<keyword evidence="1" id="KW-0807">Transducer</keyword>
<reference evidence="5" key="1">
    <citation type="submission" date="2023-03" db="EMBL/GenBank/DDBJ databases">
        <title>Andean soil-derived lignocellulolytic bacterial consortium as a source of novel taxa and putative plastic-active enzymes.</title>
        <authorList>
            <person name="Diaz-Garcia L."/>
            <person name="Chuvochina M."/>
            <person name="Feuerriegel G."/>
            <person name="Bunk B."/>
            <person name="Sproer C."/>
            <person name="Streit W.R."/>
            <person name="Rodriguez L.M."/>
            <person name="Overmann J."/>
            <person name="Jimenez D.J."/>
        </authorList>
    </citation>
    <scope>NUCLEOTIDE SEQUENCE</scope>
    <source>
        <strain evidence="5">MAG 2441</strain>
    </source>
</reference>
<dbReference type="Pfam" id="PF00015">
    <property type="entry name" value="MCPsignal"/>
    <property type="match status" value="1"/>
</dbReference>
<evidence type="ECO:0000313" key="5">
    <source>
        <dbReference type="EMBL" id="WEK53195.1"/>
    </source>
</evidence>
<dbReference type="SMART" id="SM00283">
    <property type="entry name" value="MA"/>
    <property type="match status" value="1"/>
</dbReference>
<dbReference type="AlphaFoldDB" id="A0AA95F1V9"/>
<name>A0AA95F1V9_9BACL</name>
<dbReference type="GO" id="GO:0007165">
    <property type="term" value="P:signal transduction"/>
    <property type="evidence" value="ECO:0007669"/>
    <property type="project" value="UniProtKB-KW"/>
</dbReference>
<dbReference type="GO" id="GO:0006935">
    <property type="term" value="P:chemotaxis"/>
    <property type="evidence" value="ECO:0007669"/>
    <property type="project" value="InterPro"/>
</dbReference>
<feature type="domain" description="Methyl-accepting transducer" evidence="4">
    <location>
        <begin position="314"/>
        <end position="589"/>
    </location>
</feature>
<dbReference type="GO" id="GO:0004888">
    <property type="term" value="F:transmembrane signaling receptor activity"/>
    <property type="evidence" value="ECO:0007669"/>
    <property type="project" value="InterPro"/>
</dbReference>
<dbReference type="PANTHER" id="PTHR32089">
    <property type="entry name" value="METHYL-ACCEPTING CHEMOTAXIS PROTEIN MCPB"/>
    <property type="match status" value="1"/>
</dbReference>
<dbReference type="Proteomes" id="UP001178662">
    <property type="component" value="Chromosome"/>
</dbReference>
<keyword evidence="3" id="KW-0472">Membrane</keyword>
<evidence type="ECO:0000256" key="1">
    <source>
        <dbReference type="ARBA" id="ARBA00023224"/>
    </source>
</evidence>
<keyword evidence="6" id="KW-1185">Reference proteome</keyword>